<dbReference type="RefSeq" id="WP_274454561.1">
    <property type="nucleotide sequence ID" value="NZ_CP067097.1"/>
</dbReference>
<evidence type="ECO:0000313" key="2">
    <source>
        <dbReference type="Proteomes" id="UP001232973"/>
    </source>
</evidence>
<dbReference type="EMBL" id="JAUSTP010000009">
    <property type="protein sequence ID" value="MDQ0189624.1"/>
    <property type="molecule type" value="Genomic_DNA"/>
</dbReference>
<accession>A0ABT9XH44</accession>
<protein>
    <submittedName>
        <fullName evidence="1">Uncharacterized protein</fullName>
    </submittedName>
</protein>
<proteinExistence type="predicted"/>
<reference evidence="1 2" key="1">
    <citation type="submission" date="2023-07" db="EMBL/GenBank/DDBJ databases">
        <title>Genomic Encyclopedia of Type Strains, Phase IV (KMG-IV): sequencing the most valuable type-strain genomes for metagenomic binning, comparative biology and taxonomic classification.</title>
        <authorList>
            <person name="Goeker M."/>
        </authorList>
    </citation>
    <scope>NUCLEOTIDE SEQUENCE [LARGE SCALE GENOMIC DNA]</scope>
    <source>
        <strain evidence="1 2">DSM 4006</strain>
    </source>
</reference>
<name>A0ABT9XH44_9BACL</name>
<organism evidence="1 2">
    <name type="scientific">Alicyclobacillus cycloheptanicus</name>
    <dbReference type="NCBI Taxonomy" id="1457"/>
    <lineage>
        <taxon>Bacteria</taxon>
        <taxon>Bacillati</taxon>
        <taxon>Bacillota</taxon>
        <taxon>Bacilli</taxon>
        <taxon>Bacillales</taxon>
        <taxon>Alicyclobacillaceae</taxon>
        <taxon>Alicyclobacillus</taxon>
    </lineage>
</organism>
<sequence>MMLTSNELILACVIGVPALIAIGRLSTRVTWFHAKTEEKYTVPEFIRGRQ</sequence>
<evidence type="ECO:0000313" key="1">
    <source>
        <dbReference type="EMBL" id="MDQ0189624.1"/>
    </source>
</evidence>
<dbReference type="Proteomes" id="UP001232973">
    <property type="component" value="Unassembled WGS sequence"/>
</dbReference>
<comment type="caution">
    <text evidence="1">The sequence shown here is derived from an EMBL/GenBank/DDBJ whole genome shotgun (WGS) entry which is preliminary data.</text>
</comment>
<keyword evidence="2" id="KW-1185">Reference proteome</keyword>
<gene>
    <name evidence="1" type="ORF">J2S03_001469</name>
</gene>